<accession>A0A699YR02</accession>
<reference evidence="6 7" key="1">
    <citation type="submission" date="2020-02" db="EMBL/GenBank/DDBJ databases">
        <title>Draft genome sequence of Haematococcus lacustris strain NIES-144.</title>
        <authorList>
            <person name="Morimoto D."/>
            <person name="Nakagawa S."/>
            <person name="Yoshida T."/>
            <person name="Sawayama S."/>
        </authorList>
    </citation>
    <scope>NUCLEOTIDE SEQUENCE [LARGE SCALE GENOMIC DNA]</scope>
    <source>
        <strain evidence="6 7">NIES-144</strain>
    </source>
</reference>
<dbReference type="EMBL" id="BLLF01000423">
    <property type="protein sequence ID" value="GFH11665.1"/>
    <property type="molecule type" value="Genomic_DNA"/>
</dbReference>
<dbReference type="Pfam" id="PF07992">
    <property type="entry name" value="Pyr_redox_2"/>
    <property type="match status" value="1"/>
</dbReference>
<proteinExistence type="inferred from homology"/>
<evidence type="ECO:0000313" key="6">
    <source>
        <dbReference type="EMBL" id="GFH11665.1"/>
    </source>
</evidence>
<dbReference type="PRINTS" id="PR00368">
    <property type="entry name" value="FADPNR"/>
</dbReference>
<evidence type="ECO:0000256" key="3">
    <source>
        <dbReference type="ARBA" id="ARBA00022827"/>
    </source>
</evidence>
<dbReference type="InterPro" id="IPR023753">
    <property type="entry name" value="FAD/NAD-binding_dom"/>
</dbReference>
<dbReference type="GO" id="GO:0004174">
    <property type="term" value="F:electron-transferring-flavoprotein dehydrogenase activity"/>
    <property type="evidence" value="ECO:0007669"/>
    <property type="project" value="TreeGrafter"/>
</dbReference>
<keyword evidence="2" id="KW-0285">Flavoprotein</keyword>
<evidence type="ECO:0000259" key="5">
    <source>
        <dbReference type="Pfam" id="PF07992"/>
    </source>
</evidence>
<dbReference type="SUPFAM" id="SSF51905">
    <property type="entry name" value="FAD/NAD(P)-binding domain"/>
    <property type="match status" value="1"/>
</dbReference>
<sequence length="238" mass="25042">MPSAKPKLVIIGHGLSGARAAKEAAALGIFDVCVLESKQFTELFKGYTIREGTCKELRATAAILDSGEELPFDFCVLAMGSRHTGAGVIQAVATTLAGRREELKAAAASISAAKDIVVVGGGPVGIEVVGEILEQYAGKSLTLIHSGTQLVQGKSLGVHQACMQLMKQHGVKVMLEDKAESWDQASKVLTTRSGVKVPADYVIWAAGSSPNTQLLATSVLAPTLDSQGRVKTCKLRWL</sequence>
<comment type="caution">
    <text evidence="6">The sequence shown here is derived from an EMBL/GenBank/DDBJ whole genome shotgun (WGS) entry which is preliminary data.</text>
</comment>
<dbReference type="GO" id="GO:0005737">
    <property type="term" value="C:cytoplasm"/>
    <property type="evidence" value="ECO:0007669"/>
    <property type="project" value="TreeGrafter"/>
</dbReference>
<keyword evidence="7" id="KW-1185">Reference proteome</keyword>
<dbReference type="InterPro" id="IPR036188">
    <property type="entry name" value="FAD/NAD-bd_sf"/>
</dbReference>
<comment type="similarity">
    <text evidence="1">Belongs to the FAD-dependent oxidoreductase family.</text>
</comment>
<dbReference type="PANTHER" id="PTHR43735:SF3">
    <property type="entry name" value="FERROPTOSIS SUPPRESSOR PROTEIN 1"/>
    <property type="match status" value="1"/>
</dbReference>
<dbReference type="Proteomes" id="UP000485058">
    <property type="component" value="Unassembled WGS sequence"/>
</dbReference>
<evidence type="ECO:0000256" key="4">
    <source>
        <dbReference type="ARBA" id="ARBA00023002"/>
    </source>
</evidence>
<keyword evidence="3" id="KW-0274">FAD</keyword>
<name>A0A699YR02_HAELA</name>
<feature type="domain" description="FAD/NAD(P)-binding" evidence="5">
    <location>
        <begin position="55"/>
        <end position="231"/>
    </location>
</feature>
<dbReference type="AlphaFoldDB" id="A0A699YR02"/>
<gene>
    <name evidence="6" type="ORF">HaLaN_07200</name>
</gene>
<dbReference type="PANTHER" id="PTHR43735">
    <property type="entry name" value="APOPTOSIS-INDUCING FACTOR 1"/>
    <property type="match status" value="1"/>
</dbReference>
<dbReference type="Gene3D" id="3.50.50.60">
    <property type="entry name" value="FAD/NAD(P)-binding domain"/>
    <property type="match status" value="2"/>
</dbReference>
<evidence type="ECO:0000256" key="2">
    <source>
        <dbReference type="ARBA" id="ARBA00022630"/>
    </source>
</evidence>
<dbReference type="GO" id="GO:0050660">
    <property type="term" value="F:flavin adenine dinucleotide binding"/>
    <property type="evidence" value="ECO:0007669"/>
    <property type="project" value="TreeGrafter"/>
</dbReference>
<keyword evidence="4" id="KW-0560">Oxidoreductase</keyword>
<evidence type="ECO:0000256" key="1">
    <source>
        <dbReference type="ARBA" id="ARBA00006442"/>
    </source>
</evidence>
<protein>
    <submittedName>
        <fullName evidence="6">Pyr_redox_2 domain-containing protein</fullName>
    </submittedName>
</protein>
<evidence type="ECO:0000313" key="7">
    <source>
        <dbReference type="Proteomes" id="UP000485058"/>
    </source>
</evidence>
<organism evidence="6 7">
    <name type="scientific">Haematococcus lacustris</name>
    <name type="common">Green alga</name>
    <name type="synonym">Haematococcus pluvialis</name>
    <dbReference type="NCBI Taxonomy" id="44745"/>
    <lineage>
        <taxon>Eukaryota</taxon>
        <taxon>Viridiplantae</taxon>
        <taxon>Chlorophyta</taxon>
        <taxon>core chlorophytes</taxon>
        <taxon>Chlorophyceae</taxon>
        <taxon>CS clade</taxon>
        <taxon>Chlamydomonadales</taxon>
        <taxon>Haematococcaceae</taxon>
        <taxon>Haematococcus</taxon>
    </lineage>
</organism>